<dbReference type="PANTHER" id="PTHR46796:SF13">
    <property type="entry name" value="HTH-TYPE TRANSCRIPTIONAL ACTIVATOR RHAS"/>
    <property type="match status" value="1"/>
</dbReference>
<dbReference type="STRING" id="659014.SAMN04487996_11190"/>
<reference evidence="6" key="1">
    <citation type="submission" date="2016-10" db="EMBL/GenBank/DDBJ databases">
        <authorList>
            <person name="Varghese N."/>
            <person name="Submissions S."/>
        </authorList>
    </citation>
    <scope>NUCLEOTIDE SEQUENCE [LARGE SCALE GENOMIC DNA]</scope>
    <source>
        <strain evidence="6">DSM 25329</strain>
    </source>
</reference>
<evidence type="ECO:0000313" key="6">
    <source>
        <dbReference type="Proteomes" id="UP000198748"/>
    </source>
</evidence>
<proteinExistence type="predicted"/>
<dbReference type="InterPro" id="IPR050204">
    <property type="entry name" value="AraC_XylS_family_regulators"/>
</dbReference>
<evidence type="ECO:0000256" key="1">
    <source>
        <dbReference type="ARBA" id="ARBA00023015"/>
    </source>
</evidence>
<dbReference type="InterPro" id="IPR046532">
    <property type="entry name" value="DUF6597"/>
</dbReference>
<keyword evidence="1" id="KW-0805">Transcription regulation</keyword>
<dbReference type="SUPFAM" id="SSF46689">
    <property type="entry name" value="Homeodomain-like"/>
    <property type="match status" value="1"/>
</dbReference>
<evidence type="ECO:0000313" key="5">
    <source>
        <dbReference type="EMBL" id="SDF53449.1"/>
    </source>
</evidence>
<dbReference type="InterPro" id="IPR018060">
    <property type="entry name" value="HTH_AraC"/>
</dbReference>
<accession>A0A1G7LWV4</accession>
<organism evidence="5 6">
    <name type="scientific">Dyadobacter soli</name>
    <dbReference type="NCBI Taxonomy" id="659014"/>
    <lineage>
        <taxon>Bacteria</taxon>
        <taxon>Pseudomonadati</taxon>
        <taxon>Bacteroidota</taxon>
        <taxon>Cytophagia</taxon>
        <taxon>Cytophagales</taxon>
        <taxon>Spirosomataceae</taxon>
        <taxon>Dyadobacter</taxon>
    </lineage>
</organism>
<dbReference type="PANTHER" id="PTHR46796">
    <property type="entry name" value="HTH-TYPE TRANSCRIPTIONAL ACTIVATOR RHAS-RELATED"/>
    <property type="match status" value="1"/>
</dbReference>
<dbReference type="Pfam" id="PF12833">
    <property type="entry name" value="HTH_18"/>
    <property type="match status" value="1"/>
</dbReference>
<dbReference type="GO" id="GO:0003700">
    <property type="term" value="F:DNA-binding transcription factor activity"/>
    <property type="evidence" value="ECO:0007669"/>
    <property type="project" value="InterPro"/>
</dbReference>
<keyword evidence="3" id="KW-0804">Transcription</keyword>
<dbReference type="OrthoDB" id="635259at2"/>
<dbReference type="EMBL" id="FNAN01000011">
    <property type="protein sequence ID" value="SDF53449.1"/>
    <property type="molecule type" value="Genomic_DNA"/>
</dbReference>
<gene>
    <name evidence="5" type="ORF">SAMN04487996_11190</name>
</gene>
<evidence type="ECO:0000259" key="4">
    <source>
        <dbReference type="PROSITE" id="PS01124"/>
    </source>
</evidence>
<dbReference type="Proteomes" id="UP000198748">
    <property type="component" value="Unassembled WGS sequence"/>
</dbReference>
<name>A0A1G7LWV4_9BACT</name>
<evidence type="ECO:0000256" key="2">
    <source>
        <dbReference type="ARBA" id="ARBA00023125"/>
    </source>
</evidence>
<dbReference type="Pfam" id="PF20240">
    <property type="entry name" value="DUF6597"/>
    <property type="match status" value="1"/>
</dbReference>
<dbReference type="SMART" id="SM00342">
    <property type="entry name" value="HTH_ARAC"/>
    <property type="match status" value="1"/>
</dbReference>
<dbReference type="AlphaFoldDB" id="A0A1G7LWV4"/>
<dbReference type="InterPro" id="IPR009057">
    <property type="entry name" value="Homeodomain-like_sf"/>
</dbReference>
<sequence length="257" mass="28665">MIMHTYFPTPELSPFIKSYKVIKTPAEVVNHVLPETSPVMVFRLSGQVSINLNGGTNVLEPIVVSGLRKSGRTMAYQSGTTNLLVIFREGGIAPFVREPLHELSDTNVPMNALDGFGDTRLLEEQLAEQASHVARIALIERFLLSRLSGKTPDYMVLAAIQKIRNAGGQLRIRELAASLHVSQDVFEKRFRRVAGLSAKQFSYIIKMKSVVEQGRTGQTLAQIALDAGYFDQPHFNKDFKLFTGLTPTEFFKSPVLW</sequence>
<keyword evidence="2 5" id="KW-0238">DNA-binding</keyword>
<dbReference type="GO" id="GO:0043565">
    <property type="term" value="F:sequence-specific DNA binding"/>
    <property type="evidence" value="ECO:0007669"/>
    <property type="project" value="InterPro"/>
</dbReference>
<evidence type="ECO:0000256" key="3">
    <source>
        <dbReference type="ARBA" id="ARBA00023163"/>
    </source>
</evidence>
<keyword evidence="6" id="KW-1185">Reference proteome</keyword>
<dbReference type="Gene3D" id="1.10.10.60">
    <property type="entry name" value="Homeodomain-like"/>
    <property type="match status" value="1"/>
</dbReference>
<protein>
    <submittedName>
        <fullName evidence="5">AraC-type DNA-binding protein</fullName>
    </submittedName>
</protein>
<dbReference type="PROSITE" id="PS01124">
    <property type="entry name" value="HTH_ARAC_FAMILY_2"/>
    <property type="match status" value="1"/>
</dbReference>
<feature type="domain" description="HTH araC/xylS-type" evidence="4">
    <location>
        <begin position="154"/>
        <end position="253"/>
    </location>
</feature>